<name>Q16UT2_AEDAE</name>
<feature type="region of interest" description="Disordered" evidence="1">
    <location>
        <begin position="1"/>
        <end position="29"/>
    </location>
</feature>
<dbReference type="STRING" id="7159.Q16UT2"/>
<organism evidence="2 3">
    <name type="scientific">Aedes aegypti</name>
    <name type="common">Yellowfever mosquito</name>
    <name type="synonym">Culex aegypti</name>
    <dbReference type="NCBI Taxonomy" id="7159"/>
    <lineage>
        <taxon>Eukaryota</taxon>
        <taxon>Metazoa</taxon>
        <taxon>Ecdysozoa</taxon>
        <taxon>Arthropoda</taxon>
        <taxon>Hexapoda</taxon>
        <taxon>Insecta</taxon>
        <taxon>Pterygota</taxon>
        <taxon>Neoptera</taxon>
        <taxon>Endopterygota</taxon>
        <taxon>Diptera</taxon>
        <taxon>Nematocera</taxon>
        <taxon>Culicoidea</taxon>
        <taxon>Culicidae</taxon>
        <taxon>Culicinae</taxon>
        <taxon>Aedini</taxon>
        <taxon>Aedes</taxon>
        <taxon>Stegomyia</taxon>
    </lineage>
</organism>
<dbReference type="eggNOG" id="ENOG502T724">
    <property type="taxonomic scope" value="Eukaryota"/>
</dbReference>
<dbReference type="SUPFAM" id="SSF54928">
    <property type="entry name" value="RNA-binding domain, RBD"/>
    <property type="match status" value="1"/>
</dbReference>
<dbReference type="PaxDb" id="7159-AAEL009799-PA"/>
<dbReference type="VEuPathDB" id="VectorBase:AAEL009799"/>
<evidence type="ECO:0000313" key="2">
    <source>
        <dbReference type="EMBL" id="EAT38306.1"/>
    </source>
</evidence>
<dbReference type="AlphaFoldDB" id="Q16UT2"/>
<reference evidence="2" key="2">
    <citation type="journal article" date="2007" name="Science">
        <title>Genome sequence of Aedes aegypti, a major arbovirus vector.</title>
        <authorList>
            <person name="Nene V."/>
            <person name="Wortman J.R."/>
            <person name="Lawson D."/>
            <person name="Haas B."/>
            <person name="Kodira C."/>
            <person name="Tu Z.J."/>
            <person name="Loftus B."/>
            <person name="Xi Z."/>
            <person name="Megy K."/>
            <person name="Grabherr M."/>
            <person name="Ren Q."/>
            <person name="Zdobnov E.M."/>
            <person name="Lobo N.F."/>
            <person name="Campbell K.S."/>
            <person name="Brown S.E."/>
            <person name="Bonaldo M.F."/>
            <person name="Zhu J."/>
            <person name="Sinkins S.P."/>
            <person name="Hogenkamp D.G."/>
            <person name="Amedeo P."/>
            <person name="Arensburger P."/>
            <person name="Atkinson P.W."/>
            <person name="Bidwell S."/>
            <person name="Biedler J."/>
            <person name="Birney E."/>
            <person name="Bruggner R.V."/>
            <person name="Costas J."/>
            <person name="Coy M.R."/>
            <person name="Crabtree J."/>
            <person name="Crawford M."/>
            <person name="Debruyn B."/>
            <person name="Decaprio D."/>
            <person name="Eiglmeier K."/>
            <person name="Eisenstadt E."/>
            <person name="El-Dorry H."/>
            <person name="Gelbart W.M."/>
            <person name="Gomes S.L."/>
            <person name="Hammond M."/>
            <person name="Hannick L.I."/>
            <person name="Hogan J.R."/>
            <person name="Holmes M.H."/>
            <person name="Jaffe D."/>
            <person name="Johnston J.S."/>
            <person name="Kennedy R.C."/>
            <person name="Koo H."/>
            <person name="Kravitz S."/>
            <person name="Kriventseva E.V."/>
            <person name="Kulp D."/>
            <person name="Labutti K."/>
            <person name="Lee E."/>
            <person name="Li S."/>
            <person name="Lovin D.D."/>
            <person name="Mao C."/>
            <person name="Mauceli E."/>
            <person name="Menck C.F."/>
            <person name="Miller J.R."/>
            <person name="Montgomery P."/>
            <person name="Mori A."/>
            <person name="Nascimento A.L."/>
            <person name="Naveira H.F."/>
            <person name="Nusbaum C."/>
            <person name="O'leary S."/>
            <person name="Orvis J."/>
            <person name="Pertea M."/>
            <person name="Quesneville H."/>
            <person name="Reidenbach K.R."/>
            <person name="Rogers Y.H."/>
            <person name="Roth C.W."/>
            <person name="Schneider J.R."/>
            <person name="Schatz M."/>
            <person name="Shumway M."/>
            <person name="Stanke M."/>
            <person name="Stinson E.O."/>
            <person name="Tubio J.M."/>
            <person name="Vanzee J.P."/>
            <person name="Verjovski-Almeida S."/>
            <person name="Werner D."/>
            <person name="White O."/>
            <person name="Wyder S."/>
            <person name="Zeng Q."/>
            <person name="Zhao Q."/>
            <person name="Zhao Y."/>
            <person name="Hill C.A."/>
            <person name="Raikhel A.S."/>
            <person name="Soares M.B."/>
            <person name="Knudson D.L."/>
            <person name="Lee N.H."/>
            <person name="Galagan J."/>
            <person name="Salzberg S.L."/>
            <person name="Paulsen I.T."/>
            <person name="Dimopoulos G."/>
            <person name="Collins F.H."/>
            <person name="Birren B."/>
            <person name="Fraser-Liggett C.M."/>
            <person name="Severson D.W."/>
        </authorList>
    </citation>
    <scope>NUCLEOTIDE SEQUENCE [LARGE SCALE GENOMIC DNA]</scope>
    <source>
        <strain evidence="2">Liverpool</strain>
    </source>
</reference>
<sequence length="730" mass="85096">MCDTDPPPCNAYNPEYPLESDDEYAGSGKPFCTASFENISDSEGLEAKDDDPDHPDPNPVPKVYTDLFCVKEYTREDLYPTELDPTCYPAWTLSPYWPVYVSNFMLNSFDELERNTQIATYFASKGLLSRMIYIWCHDEPFYKRHQKCTLVLDMLVYFTSQEDADRAIRCCDKTTYYGHRLNVMPGRIPLYFDPERTICFKMAKRAIHVTDTWVELTLRNLGIENIDTIVRHSDCEVFVEFGDVHSMRKAVSESKKWIPSRLTCPVRKQRFLEDDCKYDMMFLIQEDPSFLDMLPPEYALNDLLNGKLPPVVRDWDNWTRPKAFRPKVHETINQNRLKRKQQLIDNARARREAKREGLPVAPKGPNHGKKTKYEVLRQKQAILGIPRKTDWGRQNFTKLAEDLASMRMKLLTKEEVGTLAVRNKLFYAMLKQEKKLGGLVDRYHDLQCDALENGLTVAIIIAGENTRFPQYPTNVEKSDEQEPLDKLWPVYVGNFPVTDVEPKRRNQQVCDFFASKSYTVKMVYLDENDKFYNSYLKPVKLLDILVYFESKEVADKVIETYHGAMHRGSKLSVYPGRWNVYYYTSRTVYLKVDKDPIIAEQSIERVLLNTSPEGLHGIGRYPKRAYFSFWKPHQRRAAVGSGLNLVLIYKSRPKQRFIEQDVKPDLLRRILNDPDFLNSQPKGDDLKQLFVAESVPPEEGGEIVWVGNYLQRKQMNERIGRVLAEWEKLQ</sequence>
<dbReference type="CDD" id="cd00590">
    <property type="entry name" value="RRM_SF"/>
    <property type="match status" value="1"/>
</dbReference>
<dbReference type="InterPro" id="IPR035979">
    <property type="entry name" value="RBD_domain_sf"/>
</dbReference>
<evidence type="ECO:0000313" key="3">
    <source>
        <dbReference type="Proteomes" id="UP000682892"/>
    </source>
</evidence>
<reference evidence="2" key="1">
    <citation type="submission" date="2005-10" db="EMBL/GenBank/DDBJ databases">
        <authorList>
            <person name="Loftus B.J."/>
            <person name="Nene V.M."/>
            <person name="Hannick L.I."/>
            <person name="Bidwell S."/>
            <person name="Haas B."/>
            <person name="Amedeo P."/>
            <person name="Orvis J."/>
            <person name="Wortman J.R."/>
            <person name="White O.R."/>
            <person name="Salzberg S."/>
            <person name="Shumway M."/>
            <person name="Koo H."/>
            <person name="Zhao Y."/>
            <person name="Holmes M."/>
            <person name="Miller J."/>
            <person name="Schatz M."/>
            <person name="Pop M."/>
            <person name="Pai G."/>
            <person name="Utterback T."/>
            <person name="Rogers Y.-H."/>
            <person name="Kravitz S."/>
            <person name="Fraser C.M."/>
        </authorList>
    </citation>
    <scope>NUCLEOTIDE SEQUENCE</scope>
    <source>
        <strain evidence="2">Liverpool</strain>
    </source>
</reference>
<accession>Q16UT2</accession>
<protein>
    <submittedName>
        <fullName evidence="2">AAEL009799-PA</fullName>
    </submittedName>
</protein>
<dbReference type="EMBL" id="CH477614">
    <property type="protein sequence ID" value="EAT38306.1"/>
    <property type="molecule type" value="Genomic_DNA"/>
</dbReference>
<gene>
    <name evidence="2" type="ORF">AaeL_AAEL009799</name>
</gene>
<dbReference type="PhylomeDB" id="Q16UT2"/>
<proteinExistence type="predicted"/>
<dbReference type="HOGENOM" id="CLU_379571_0_0_1"/>
<dbReference type="OMA" id="CEVFVEF"/>
<dbReference type="Proteomes" id="UP000682892">
    <property type="component" value="Unassembled WGS sequence"/>
</dbReference>
<evidence type="ECO:0000256" key="1">
    <source>
        <dbReference type="SAM" id="MobiDB-lite"/>
    </source>
</evidence>
<dbReference type="GO" id="GO:0003676">
    <property type="term" value="F:nucleic acid binding"/>
    <property type="evidence" value="ECO:0007669"/>
    <property type="project" value="InterPro"/>
</dbReference>
<reference evidence="2" key="3">
    <citation type="submission" date="2012-09" db="EMBL/GenBank/DDBJ databases">
        <authorList>
            <consortium name="VectorBase"/>
        </authorList>
    </citation>
    <scope>NUCLEOTIDE SEQUENCE</scope>
    <source>
        <strain evidence="2">Liverpool</strain>
    </source>
</reference>